<dbReference type="Pfam" id="PF01571">
    <property type="entry name" value="GCV_T"/>
    <property type="match status" value="1"/>
</dbReference>
<dbReference type="GO" id="GO:0006546">
    <property type="term" value="P:glycine catabolic process"/>
    <property type="evidence" value="ECO:0007669"/>
    <property type="project" value="InterPro"/>
</dbReference>
<evidence type="ECO:0000256" key="1">
    <source>
        <dbReference type="ARBA" id="ARBA00008609"/>
    </source>
</evidence>
<reference evidence="11 12" key="1">
    <citation type="submission" date="2019-03" db="EMBL/GenBank/DDBJ databases">
        <title>Genomic Encyclopedia of Type Strains, Phase IV (KMG-IV): sequencing the most valuable type-strain genomes for metagenomic binning, comparative biology and taxonomic classification.</title>
        <authorList>
            <person name="Goeker M."/>
        </authorList>
    </citation>
    <scope>NUCLEOTIDE SEQUENCE [LARGE SCALE GENOMIC DNA]</scope>
    <source>
        <strain evidence="11 12">DSM 104836</strain>
    </source>
</reference>
<proteinExistence type="inferred from homology"/>
<keyword evidence="11" id="KW-0489">Methyltransferase</keyword>
<dbReference type="InterPro" id="IPR028896">
    <property type="entry name" value="GcvT/YgfZ/DmdA"/>
</dbReference>
<dbReference type="Gene3D" id="4.10.1250.10">
    <property type="entry name" value="Aminomethyltransferase fragment"/>
    <property type="match status" value="1"/>
</dbReference>
<feature type="compositionally biased region" description="Basic residues" evidence="8">
    <location>
        <begin position="1"/>
        <end position="14"/>
    </location>
</feature>
<evidence type="ECO:0000259" key="10">
    <source>
        <dbReference type="Pfam" id="PF08669"/>
    </source>
</evidence>
<gene>
    <name evidence="11" type="ORF">EDD52_103362</name>
</gene>
<feature type="domain" description="Aminomethyltransferase C-terminal" evidence="10">
    <location>
        <begin position="314"/>
        <end position="394"/>
    </location>
</feature>
<dbReference type="GO" id="GO:0008168">
    <property type="term" value="F:methyltransferase activity"/>
    <property type="evidence" value="ECO:0007669"/>
    <property type="project" value="UniProtKB-KW"/>
</dbReference>
<dbReference type="PANTHER" id="PTHR43757">
    <property type="entry name" value="AMINOMETHYLTRANSFERASE"/>
    <property type="match status" value="1"/>
</dbReference>
<dbReference type="SUPFAM" id="SSF101790">
    <property type="entry name" value="Aminomethyltransferase beta-barrel domain"/>
    <property type="match status" value="1"/>
</dbReference>
<comment type="similarity">
    <text evidence="1">Belongs to the GcvT family.</text>
</comment>
<dbReference type="NCBIfam" id="NF001567">
    <property type="entry name" value="PRK00389.1"/>
    <property type="match status" value="1"/>
</dbReference>
<evidence type="ECO:0000313" key="12">
    <source>
        <dbReference type="Proteomes" id="UP000295696"/>
    </source>
</evidence>
<feature type="domain" description="GCVT N-terminal" evidence="9">
    <location>
        <begin position="35"/>
        <end position="286"/>
    </location>
</feature>
<dbReference type="GO" id="GO:0004047">
    <property type="term" value="F:aminomethyltransferase activity"/>
    <property type="evidence" value="ECO:0007669"/>
    <property type="project" value="UniProtKB-EC"/>
</dbReference>
<dbReference type="PIRSF" id="PIRSF006487">
    <property type="entry name" value="GcvT"/>
    <property type="match status" value="1"/>
</dbReference>
<dbReference type="InterPro" id="IPR013977">
    <property type="entry name" value="GcvT_C"/>
</dbReference>
<keyword evidence="12" id="KW-1185">Reference proteome</keyword>
<dbReference type="OrthoDB" id="9774591at2"/>
<organism evidence="11 12">
    <name type="scientific">Primorskyibacter sedentarius</name>
    <dbReference type="NCBI Taxonomy" id="745311"/>
    <lineage>
        <taxon>Bacteria</taxon>
        <taxon>Pseudomonadati</taxon>
        <taxon>Pseudomonadota</taxon>
        <taxon>Alphaproteobacteria</taxon>
        <taxon>Rhodobacterales</taxon>
        <taxon>Roseobacteraceae</taxon>
        <taxon>Primorskyibacter</taxon>
    </lineage>
</organism>
<evidence type="ECO:0000256" key="3">
    <source>
        <dbReference type="ARBA" id="ARBA00022576"/>
    </source>
</evidence>
<feature type="region of interest" description="Disordered" evidence="8">
    <location>
        <begin position="1"/>
        <end position="26"/>
    </location>
</feature>
<accession>A0A4R3JIS6</accession>
<name>A0A4R3JIS6_9RHOB</name>
<comment type="caution">
    <text evidence="11">The sequence shown here is derived from an EMBL/GenBank/DDBJ whole genome shotgun (WGS) entry which is preliminary data.</text>
</comment>
<evidence type="ECO:0000259" key="9">
    <source>
        <dbReference type="Pfam" id="PF01571"/>
    </source>
</evidence>
<feature type="binding site" evidence="7">
    <location>
        <position position="224"/>
    </location>
    <ligand>
        <name>substrate</name>
    </ligand>
</feature>
<dbReference type="NCBIfam" id="TIGR00528">
    <property type="entry name" value="gcvT"/>
    <property type="match status" value="1"/>
</dbReference>
<dbReference type="Gene3D" id="3.30.1360.120">
    <property type="entry name" value="Probable tRNA modification gtpase trme, domain 1"/>
    <property type="match status" value="1"/>
</dbReference>
<dbReference type="Gene3D" id="3.30.70.1400">
    <property type="entry name" value="Aminomethyltransferase beta-barrel domains"/>
    <property type="match status" value="1"/>
</dbReference>
<dbReference type="InterPro" id="IPR029043">
    <property type="entry name" value="GcvT/YgfZ_C"/>
</dbReference>
<dbReference type="AlphaFoldDB" id="A0A4R3JIS6"/>
<keyword evidence="3" id="KW-0032">Aminotransferase</keyword>
<evidence type="ECO:0000313" key="11">
    <source>
        <dbReference type="EMBL" id="TCS65942.1"/>
    </source>
</evidence>
<dbReference type="Proteomes" id="UP000295696">
    <property type="component" value="Unassembled WGS sequence"/>
</dbReference>
<dbReference type="GO" id="GO:0008483">
    <property type="term" value="F:transaminase activity"/>
    <property type="evidence" value="ECO:0007669"/>
    <property type="project" value="UniProtKB-KW"/>
</dbReference>
<dbReference type="SUPFAM" id="SSF103025">
    <property type="entry name" value="Folate-binding domain"/>
    <property type="match status" value="1"/>
</dbReference>
<dbReference type="InterPro" id="IPR006222">
    <property type="entry name" value="GCVT_N"/>
</dbReference>
<evidence type="ECO:0000256" key="6">
    <source>
        <dbReference type="ARBA" id="ARBA00047665"/>
    </source>
</evidence>
<dbReference type="NCBIfam" id="NF010093">
    <property type="entry name" value="PRK13579.1"/>
    <property type="match status" value="1"/>
</dbReference>
<sequence>MTRARVPVRPHRRTRDLVRQGNDGLSDEELKRTPLYDLHVKLGAKMVPFAGYEMPVQYATGVMAEHNHTRAKAGLFDVSHMGQVILRARDPQKAALALETLVPVDVAGLAEGRQRYGFFTNEDGGIEDDLMIANRGDHLFVVVNAACKDADLARMRAALEPEVTVKLIDTRALLALQGPAAEAVLAEHYPAIRDMRFMDVETLPIAGAECWVSRSGYTGEDGFEISVPASAAEDLARALLSHEDVLPIGLGARDSLRLEAGLCLYGHDIDSVTSPVEAGLTWAIQKIRRSGGDRAGGFPGSERVLAEVTDGPARKRVGLQPDGRAPMREGVQLFAFKEADTPIGQVTSGGFGPTIGAPVAMGYVEASHAAVETELFGEVRGKRLPVKVAKLPFVTPGFKR</sequence>
<protein>
    <recommendedName>
        <fullName evidence="2">aminomethyltransferase</fullName>
        <ecNumber evidence="2">2.1.2.10</ecNumber>
    </recommendedName>
    <alternativeName>
        <fullName evidence="5">Glycine cleavage system T protein</fullName>
    </alternativeName>
</protein>
<evidence type="ECO:0000256" key="5">
    <source>
        <dbReference type="ARBA" id="ARBA00031395"/>
    </source>
</evidence>
<dbReference type="EMBL" id="SLZU01000003">
    <property type="protein sequence ID" value="TCS65942.1"/>
    <property type="molecule type" value="Genomic_DNA"/>
</dbReference>
<dbReference type="GO" id="GO:0032259">
    <property type="term" value="P:methylation"/>
    <property type="evidence" value="ECO:0007669"/>
    <property type="project" value="UniProtKB-KW"/>
</dbReference>
<comment type="catalytic activity">
    <reaction evidence="6">
        <text>N(6)-[(R)-S(8)-aminomethyldihydrolipoyl]-L-lysyl-[protein] + (6S)-5,6,7,8-tetrahydrofolate = N(6)-[(R)-dihydrolipoyl]-L-lysyl-[protein] + (6R)-5,10-methylene-5,6,7,8-tetrahydrofolate + NH4(+)</text>
        <dbReference type="Rhea" id="RHEA:16945"/>
        <dbReference type="Rhea" id="RHEA-COMP:10475"/>
        <dbReference type="Rhea" id="RHEA-COMP:10492"/>
        <dbReference type="ChEBI" id="CHEBI:15636"/>
        <dbReference type="ChEBI" id="CHEBI:28938"/>
        <dbReference type="ChEBI" id="CHEBI:57453"/>
        <dbReference type="ChEBI" id="CHEBI:83100"/>
        <dbReference type="ChEBI" id="CHEBI:83143"/>
        <dbReference type="EC" id="2.1.2.10"/>
    </reaction>
</comment>
<dbReference type="RefSeq" id="WP_132243626.1">
    <property type="nucleotide sequence ID" value="NZ_SLZU01000003.1"/>
</dbReference>
<dbReference type="InterPro" id="IPR006223">
    <property type="entry name" value="GcvT"/>
</dbReference>
<dbReference type="PANTHER" id="PTHR43757:SF2">
    <property type="entry name" value="AMINOMETHYLTRANSFERASE, MITOCHONDRIAL"/>
    <property type="match status" value="1"/>
</dbReference>
<dbReference type="EC" id="2.1.2.10" evidence="2"/>
<dbReference type="Pfam" id="PF08669">
    <property type="entry name" value="GCV_T_C"/>
    <property type="match status" value="1"/>
</dbReference>
<dbReference type="GO" id="GO:0005960">
    <property type="term" value="C:glycine cleavage complex"/>
    <property type="evidence" value="ECO:0007669"/>
    <property type="project" value="InterPro"/>
</dbReference>
<evidence type="ECO:0000256" key="2">
    <source>
        <dbReference type="ARBA" id="ARBA00012616"/>
    </source>
</evidence>
<evidence type="ECO:0000256" key="8">
    <source>
        <dbReference type="SAM" id="MobiDB-lite"/>
    </source>
</evidence>
<dbReference type="InterPro" id="IPR027266">
    <property type="entry name" value="TrmE/GcvT-like"/>
</dbReference>
<evidence type="ECO:0000256" key="4">
    <source>
        <dbReference type="ARBA" id="ARBA00022679"/>
    </source>
</evidence>
<keyword evidence="4 11" id="KW-0808">Transferase</keyword>
<dbReference type="Gene3D" id="2.40.30.110">
    <property type="entry name" value="Aminomethyltransferase beta-barrel domains"/>
    <property type="match status" value="1"/>
</dbReference>
<evidence type="ECO:0000256" key="7">
    <source>
        <dbReference type="PIRSR" id="PIRSR006487-1"/>
    </source>
</evidence>